<feature type="domain" description="Nitrite/sulphite reductase 4Fe-4S" evidence="7">
    <location>
        <begin position="114"/>
        <end position="265"/>
    </location>
</feature>
<dbReference type="Gene3D" id="3.30.413.10">
    <property type="entry name" value="Sulfite Reductase Hemoprotein, domain 1"/>
    <property type="match status" value="2"/>
</dbReference>
<dbReference type="InterPro" id="IPR045854">
    <property type="entry name" value="NO2/SO3_Rdtase_4Fe4S_sf"/>
</dbReference>
<keyword evidence="3" id="KW-0479">Metal-binding</keyword>
<keyword evidence="5" id="KW-0408">Iron</keyword>
<keyword evidence="4" id="KW-0560">Oxidoreductase</keyword>
<dbReference type="InterPro" id="IPR006067">
    <property type="entry name" value="NO2/SO3_Rdtase_4Fe4S_dom"/>
</dbReference>
<evidence type="ECO:0000256" key="1">
    <source>
        <dbReference type="ARBA" id="ARBA00022485"/>
    </source>
</evidence>
<dbReference type="PANTHER" id="PTHR32439:SF9">
    <property type="entry name" value="BLR3264 PROTEIN"/>
    <property type="match status" value="1"/>
</dbReference>
<evidence type="ECO:0000256" key="2">
    <source>
        <dbReference type="ARBA" id="ARBA00022617"/>
    </source>
</evidence>
<dbReference type="EMBL" id="QPJM01000013">
    <property type="protein sequence ID" value="RCW80576.1"/>
    <property type="molecule type" value="Genomic_DNA"/>
</dbReference>
<name>A0A368YMQ9_9HYPH</name>
<dbReference type="Pfam" id="PF01077">
    <property type="entry name" value="NIR_SIR"/>
    <property type="match status" value="1"/>
</dbReference>
<accession>A0A368YMQ9</accession>
<dbReference type="SUPFAM" id="SSF56014">
    <property type="entry name" value="Nitrite and sulphite reductase 4Fe-4S domain-like"/>
    <property type="match status" value="2"/>
</dbReference>
<dbReference type="GO" id="GO:0046872">
    <property type="term" value="F:metal ion binding"/>
    <property type="evidence" value="ECO:0007669"/>
    <property type="project" value="UniProtKB-KW"/>
</dbReference>
<dbReference type="PANTHER" id="PTHR32439">
    <property type="entry name" value="FERREDOXIN--NITRITE REDUCTASE, CHLOROPLASTIC"/>
    <property type="match status" value="1"/>
</dbReference>
<keyword evidence="2" id="KW-0349">Heme</keyword>
<dbReference type="Proteomes" id="UP000253324">
    <property type="component" value="Unassembled WGS sequence"/>
</dbReference>
<protein>
    <submittedName>
        <fullName evidence="9">Precorrin-3B synthase</fullName>
    </submittedName>
</protein>
<evidence type="ECO:0000256" key="6">
    <source>
        <dbReference type="ARBA" id="ARBA00023014"/>
    </source>
</evidence>
<feature type="domain" description="Nitrite/Sulfite reductase ferredoxin-like" evidence="8">
    <location>
        <begin position="47"/>
        <end position="104"/>
    </location>
</feature>
<dbReference type="InterPro" id="IPR005117">
    <property type="entry name" value="NiRdtase/SiRdtase_haem-b_fer"/>
</dbReference>
<reference evidence="9 10" key="1">
    <citation type="submission" date="2018-07" db="EMBL/GenBank/DDBJ databases">
        <title>Genomic Encyclopedia of Type Strains, Phase III (KMG-III): the genomes of soil and plant-associated and newly described type strains.</title>
        <authorList>
            <person name="Whitman W."/>
        </authorList>
    </citation>
    <scope>NUCLEOTIDE SEQUENCE [LARGE SCALE GENOMIC DNA]</scope>
    <source>
        <strain evidence="9 10">31-25a</strain>
    </source>
</reference>
<comment type="caution">
    <text evidence="9">The sequence shown here is derived from an EMBL/GenBank/DDBJ whole genome shotgun (WGS) entry which is preliminary data.</text>
</comment>
<evidence type="ECO:0000313" key="9">
    <source>
        <dbReference type="EMBL" id="RCW80576.1"/>
    </source>
</evidence>
<dbReference type="Gene3D" id="3.90.480.10">
    <property type="entry name" value="Sulfite Reductase Hemoprotein,Domain 2"/>
    <property type="match status" value="1"/>
</dbReference>
<dbReference type="Pfam" id="PF03460">
    <property type="entry name" value="NIR_SIR_ferr"/>
    <property type="match status" value="2"/>
</dbReference>
<evidence type="ECO:0000259" key="8">
    <source>
        <dbReference type="Pfam" id="PF03460"/>
    </source>
</evidence>
<dbReference type="SUPFAM" id="SSF55124">
    <property type="entry name" value="Nitrite/Sulfite reductase N-terminal domain-like"/>
    <property type="match status" value="2"/>
</dbReference>
<evidence type="ECO:0000256" key="3">
    <source>
        <dbReference type="ARBA" id="ARBA00022723"/>
    </source>
</evidence>
<dbReference type="InterPro" id="IPR036136">
    <property type="entry name" value="Nit/Sulf_reduc_fer-like_dom_sf"/>
</dbReference>
<dbReference type="GO" id="GO:0016491">
    <property type="term" value="F:oxidoreductase activity"/>
    <property type="evidence" value="ECO:0007669"/>
    <property type="project" value="UniProtKB-KW"/>
</dbReference>
<evidence type="ECO:0000256" key="4">
    <source>
        <dbReference type="ARBA" id="ARBA00023002"/>
    </source>
</evidence>
<dbReference type="NCBIfam" id="TIGR02435">
    <property type="entry name" value="CobG"/>
    <property type="match status" value="1"/>
</dbReference>
<dbReference type="AlphaFoldDB" id="A0A368YMQ9"/>
<dbReference type="InterPro" id="IPR051329">
    <property type="entry name" value="NIR_SIR_4Fe-4S"/>
</dbReference>
<proteinExistence type="predicted"/>
<dbReference type="GO" id="GO:0020037">
    <property type="term" value="F:heme binding"/>
    <property type="evidence" value="ECO:0007669"/>
    <property type="project" value="InterPro"/>
</dbReference>
<dbReference type="InterPro" id="IPR012798">
    <property type="entry name" value="Cbl_synth_CobG-like"/>
</dbReference>
<keyword evidence="6" id="KW-0411">Iron-sulfur</keyword>
<evidence type="ECO:0000256" key="5">
    <source>
        <dbReference type="ARBA" id="ARBA00023004"/>
    </source>
</evidence>
<keyword evidence="10" id="KW-1185">Reference proteome</keyword>
<dbReference type="GO" id="GO:0051539">
    <property type="term" value="F:4 iron, 4 sulfur cluster binding"/>
    <property type="evidence" value="ECO:0007669"/>
    <property type="project" value="UniProtKB-KW"/>
</dbReference>
<evidence type="ECO:0000313" key="10">
    <source>
        <dbReference type="Proteomes" id="UP000253324"/>
    </source>
</evidence>
<organism evidence="9 10">
    <name type="scientific">Phyllobacterium bourgognense</name>
    <dbReference type="NCBI Taxonomy" id="314236"/>
    <lineage>
        <taxon>Bacteria</taxon>
        <taxon>Pseudomonadati</taxon>
        <taxon>Pseudomonadota</taxon>
        <taxon>Alphaproteobacteria</taxon>
        <taxon>Hyphomicrobiales</taxon>
        <taxon>Phyllobacteriaceae</taxon>
        <taxon>Phyllobacterium</taxon>
    </lineage>
</organism>
<gene>
    <name evidence="9" type="ORF">C7476_11347</name>
</gene>
<evidence type="ECO:0000259" key="7">
    <source>
        <dbReference type="Pfam" id="PF01077"/>
    </source>
</evidence>
<sequence length="473" mass="50013">MARPEASCKTDNAMSHLKTTIQRSTVDARRSACPGLFRMAKALDGGICRLKLTFGDLSAVQARFVADAAQRCGNGTIEITNRANLQIRGVRPEMEEALVTALLEAGLGPLTDRGDDVRNIMISPFAGFDRTLPDVRPLALRVLTIVQTNLLYQTLSPKFSILIDGGESVAMVDHPHDLWLSPVDLESGAARFAFGIAGVPPTKADAQPALGSIATKQAFGLITGMLDIFIEWCRAHPQASRLRHMTDETGAEYLVDQLESRLGVPIRSEKITNWRRYPARENGHLGPSPEAENSHCFVGAMPPLGRLDPGLLQSLADVAEKYGNGTLRMTPWQSVLLPQVSIGDAKTTLAALEALGLGANPKKALATMISCSGSAGCSSALAATQSDGLKLASLMQGSPAVPRIHMSGCSKSCASPSAKPITLVATAAGRYDVFLCATNGPSRFGKLLAANVTIDEAAELIGENSGSGGPIYA</sequence>
<feature type="domain" description="Nitrite/Sulfite reductase ferredoxin-like" evidence="8">
    <location>
        <begin position="294"/>
        <end position="354"/>
    </location>
</feature>
<keyword evidence="1" id="KW-0004">4Fe-4S</keyword>